<protein>
    <recommendedName>
        <fullName evidence="3">TfoX-like protein</fullName>
    </recommendedName>
</protein>
<dbReference type="EMBL" id="VFOZ01000003">
    <property type="protein sequence ID" value="TQL87865.1"/>
    <property type="molecule type" value="Genomic_DNA"/>
</dbReference>
<evidence type="ECO:0008006" key="3">
    <source>
        <dbReference type="Google" id="ProtNLM"/>
    </source>
</evidence>
<sequence length="122" mass="13516">MGFTLSAVREESVEELGPQERHADLVDELTGVPGVDPPQGGRGFGRTALRYETKIFAMLVRGRLVLKLPADRVDELVTGGDGVHFDANKGTPMKEWLSLDPRSRRDWLPLAQEALTFARSSR</sequence>
<gene>
    <name evidence="1" type="ORF">FB559_8476</name>
</gene>
<reference evidence="1 2" key="1">
    <citation type="submission" date="2019-06" db="EMBL/GenBank/DDBJ databases">
        <title>Sequencing the genomes of 1000 actinobacteria strains.</title>
        <authorList>
            <person name="Klenk H.-P."/>
        </authorList>
    </citation>
    <scope>NUCLEOTIDE SEQUENCE [LARGE SCALE GENOMIC DNA]</scope>
    <source>
        <strain evidence="1 2">DSM 102200</strain>
    </source>
</reference>
<accession>A0A543BSP5</accession>
<dbReference type="AlphaFoldDB" id="A0A543BSP5"/>
<name>A0A543BSP5_9ACTN</name>
<dbReference type="SUPFAM" id="SSF159894">
    <property type="entry name" value="YgaC/TfoX-N like"/>
    <property type="match status" value="1"/>
</dbReference>
<dbReference type="Proteomes" id="UP000316096">
    <property type="component" value="Unassembled WGS sequence"/>
</dbReference>
<evidence type="ECO:0000313" key="2">
    <source>
        <dbReference type="Proteomes" id="UP000316096"/>
    </source>
</evidence>
<comment type="caution">
    <text evidence="1">The sequence shown here is derived from an EMBL/GenBank/DDBJ whole genome shotgun (WGS) entry which is preliminary data.</text>
</comment>
<organism evidence="1 2">
    <name type="scientific">Actinoallomurus bryophytorum</name>
    <dbReference type="NCBI Taxonomy" id="1490222"/>
    <lineage>
        <taxon>Bacteria</taxon>
        <taxon>Bacillati</taxon>
        <taxon>Actinomycetota</taxon>
        <taxon>Actinomycetes</taxon>
        <taxon>Streptosporangiales</taxon>
        <taxon>Thermomonosporaceae</taxon>
        <taxon>Actinoallomurus</taxon>
    </lineage>
</organism>
<proteinExistence type="predicted"/>
<keyword evidence="2" id="KW-1185">Reference proteome</keyword>
<evidence type="ECO:0000313" key="1">
    <source>
        <dbReference type="EMBL" id="TQL87865.1"/>
    </source>
</evidence>